<keyword evidence="3" id="KW-1185">Reference proteome</keyword>
<dbReference type="Proteomes" id="UP000321820">
    <property type="component" value="Chromosome"/>
</dbReference>
<dbReference type="KEGG" id="talb:FTW19_21205"/>
<dbReference type="InterPro" id="IPR050177">
    <property type="entry name" value="Lipid_A_modif_metabolic_enz"/>
</dbReference>
<dbReference type="AlphaFoldDB" id="A0A5B9EJH8"/>
<sequence>MRIVIIGGSGHIGSYLTPRLATAGHDVLCVSRGVKNPYRPDQAWKQVKHVVLDRDAEEAAGNFGERIAELDGQAVIDLTCYTPASAAQLAEALLGRVEHFLHCGTIWIHGHSCQVPTTEDAPRSPFGEYGVRKVAIEDYLLRLARTKGFPATLLHPGHLVGTGWNPINPQGNFNPAVFTALAQGTTIALPNLGLETVHHVHADDVAQAFQQALTHRSVALGESFHVVSAAALTLRGFAEGMSRWFGQEPKLEFHSWEKWRSLVSEKDALSTWDHIAHSPNCSIEKAKTLLGYQPRYSSFEAVQEAVADMQRRGVIEGN</sequence>
<evidence type="ECO:0000313" key="3">
    <source>
        <dbReference type="Proteomes" id="UP000321820"/>
    </source>
</evidence>
<dbReference type="InterPro" id="IPR036291">
    <property type="entry name" value="NAD(P)-bd_dom_sf"/>
</dbReference>
<feature type="domain" description="NAD-dependent epimerase/dehydratase" evidence="1">
    <location>
        <begin position="3"/>
        <end position="222"/>
    </location>
</feature>
<organism evidence="2 3">
    <name type="scientific">Terriglobus albidus</name>
    <dbReference type="NCBI Taxonomy" id="1592106"/>
    <lineage>
        <taxon>Bacteria</taxon>
        <taxon>Pseudomonadati</taxon>
        <taxon>Acidobacteriota</taxon>
        <taxon>Terriglobia</taxon>
        <taxon>Terriglobales</taxon>
        <taxon>Acidobacteriaceae</taxon>
        <taxon>Terriglobus</taxon>
    </lineage>
</organism>
<dbReference type="InterPro" id="IPR001509">
    <property type="entry name" value="Epimerase_deHydtase"/>
</dbReference>
<proteinExistence type="predicted"/>
<reference evidence="2 3" key="1">
    <citation type="submission" date="2019-08" db="EMBL/GenBank/DDBJ databases">
        <title>Complete genome sequence of Terriglobus albidus strain ORNL.</title>
        <authorList>
            <person name="Podar M."/>
        </authorList>
    </citation>
    <scope>NUCLEOTIDE SEQUENCE [LARGE SCALE GENOMIC DNA]</scope>
    <source>
        <strain evidence="2 3">ORNL</strain>
    </source>
</reference>
<dbReference type="SUPFAM" id="SSF51735">
    <property type="entry name" value="NAD(P)-binding Rossmann-fold domains"/>
    <property type="match status" value="1"/>
</dbReference>
<protein>
    <submittedName>
        <fullName evidence="2">NAD(P)-dependent oxidoreductase</fullName>
    </submittedName>
</protein>
<dbReference type="Gene3D" id="3.40.50.720">
    <property type="entry name" value="NAD(P)-binding Rossmann-like Domain"/>
    <property type="match status" value="1"/>
</dbReference>
<dbReference type="EMBL" id="CP042806">
    <property type="protein sequence ID" value="QEE30276.1"/>
    <property type="molecule type" value="Genomic_DNA"/>
</dbReference>
<name>A0A5B9EJH8_9BACT</name>
<dbReference type="OrthoDB" id="9807212at2"/>
<dbReference type="RefSeq" id="WP_147649545.1">
    <property type="nucleotide sequence ID" value="NZ_CP042806.1"/>
</dbReference>
<dbReference type="PANTHER" id="PTHR43245">
    <property type="entry name" value="BIFUNCTIONAL POLYMYXIN RESISTANCE PROTEIN ARNA"/>
    <property type="match status" value="1"/>
</dbReference>
<gene>
    <name evidence="2" type="ORF">FTW19_21205</name>
</gene>
<accession>A0A5B9EJH8</accession>
<evidence type="ECO:0000259" key="1">
    <source>
        <dbReference type="Pfam" id="PF01370"/>
    </source>
</evidence>
<dbReference type="Pfam" id="PF01370">
    <property type="entry name" value="Epimerase"/>
    <property type="match status" value="1"/>
</dbReference>
<evidence type="ECO:0000313" key="2">
    <source>
        <dbReference type="EMBL" id="QEE30276.1"/>
    </source>
</evidence>